<reference evidence="2" key="1">
    <citation type="submission" date="2023-03" db="EMBL/GenBank/DDBJ databases">
        <title>Mesosutterella sp. nov. isolated from porcine feces.</title>
        <authorList>
            <person name="Yu S."/>
        </authorList>
    </citation>
    <scope>NUCLEOTIDE SEQUENCE</scope>
    <source>
        <strain evidence="2">AGMB02718</strain>
    </source>
</reference>
<sequence>MNPDPVVLEALAKRIQTYSHRGAGMLETKEALKEMCRRYLAGASCGALADHFGVTQTTISNHLKRLGVYEDPARRKLVQKTITRAEKGLMVGMMLSGLSNWDISLQTGYSEEEVDRAITTAYEYDEIKRIRELARKAKARTTVHLVEDSVAPSSAPVRVVPSVDVKIKKTPGLRRRVVDLDKVED</sequence>
<gene>
    <name evidence="1" type="ORF">MUN46_010335</name>
    <name evidence="2" type="ORF">MUN46_011465</name>
</gene>
<evidence type="ECO:0000313" key="2">
    <source>
        <dbReference type="EMBL" id="MDL2060554.1"/>
    </source>
</evidence>
<evidence type="ECO:0008006" key="4">
    <source>
        <dbReference type="Google" id="ProtNLM"/>
    </source>
</evidence>
<proteinExistence type="predicted"/>
<accession>A0ABT7IQ92</accession>
<protein>
    <recommendedName>
        <fullName evidence="4">Helix-turn-helix domain-containing protein</fullName>
    </recommendedName>
</protein>
<keyword evidence="3" id="KW-1185">Reference proteome</keyword>
<evidence type="ECO:0000313" key="1">
    <source>
        <dbReference type="EMBL" id="MDL2060331.1"/>
    </source>
</evidence>
<dbReference type="Gene3D" id="1.10.10.60">
    <property type="entry name" value="Homeodomain-like"/>
    <property type="match status" value="1"/>
</dbReference>
<name>A0ABT7IQ92_9BURK</name>
<organism evidence="2 3">
    <name type="scientific">Mesosutterella faecium</name>
    <dbReference type="NCBI Taxonomy" id="2925194"/>
    <lineage>
        <taxon>Bacteria</taxon>
        <taxon>Pseudomonadati</taxon>
        <taxon>Pseudomonadota</taxon>
        <taxon>Betaproteobacteria</taxon>
        <taxon>Burkholderiales</taxon>
        <taxon>Sutterellaceae</taxon>
        <taxon>Mesosutterella</taxon>
    </lineage>
</organism>
<evidence type="ECO:0000313" key="3">
    <source>
        <dbReference type="Proteomes" id="UP001165481"/>
    </source>
</evidence>
<dbReference type="Proteomes" id="UP001165481">
    <property type="component" value="Unassembled WGS sequence"/>
</dbReference>
<dbReference type="EMBL" id="JAKZJU020000001">
    <property type="protein sequence ID" value="MDL2060331.1"/>
    <property type="molecule type" value="Genomic_DNA"/>
</dbReference>
<dbReference type="EMBL" id="JAKZJU020000003">
    <property type="protein sequence ID" value="MDL2060554.1"/>
    <property type="molecule type" value="Genomic_DNA"/>
</dbReference>
<comment type="caution">
    <text evidence="2">The sequence shown here is derived from an EMBL/GenBank/DDBJ whole genome shotgun (WGS) entry which is preliminary data.</text>
</comment>
<dbReference type="RefSeq" id="WP_243377409.1">
    <property type="nucleotide sequence ID" value="NZ_JAKZJU020000001.1"/>
</dbReference>